<keyword evidence="2" id="KW-1185">Reference proteome</keyword>
<organism evidence="1 2">
    <name type="scientific">Pseudogymnoascus verrucosus</name>
    <dbReference type="NCBI Taxonomy" id="342668"/>
    <lineage>
        <taxon>Eukaryota</taxon>
        <taxon>Fungi</taxon>
        <taxon>Dikarya</taxon>
        <taxon>Ascomycota</taxon>
        <taxon>Pezizomycotina</taxon>
        <taxon>Leotiomycetes</taxon>
        <taxon>Thelebolales</taxon>
        <taxon>Thelebolaceae</taxon>
        <taxon>Pseudogymnoascus</taxon>
    </lineage>
</organism>
<dbReference type="PANTHER" id="PTHR48079:SF6">
    <property type="entry name" value="NAD(P)-BINDING DOMAIN-CONTAINING PROTEIN-RELATED"/>
    <property type="match status" value="1"/>
</dbReference>
<dbReference type="RefSeq" id="XP_018128926.1">
    <property type="nucleotide sequence ID" value="XM_018277020.2"/>
</dbReference>
<gene>
    <name evidence="1" type="ORF">VE01_07587</name>
</gene>
<dbReference type="InterPro" id="IPR036291">
    <property type="entry name" value="NAD(P)-bd_dom_sf"/>
</dbReference>
<dbReference type="InterPro" id="IPR051783">
    <property type="entry name" value="NAD(P)-dependent_oxidoreduct"/>
</dbReference>
<reference evidence="2" key="2">
    <citation type="journal article" date="2018" name="Nat. Commun.">
        <title>Extreme sensitivity to ultraviolet light in the fungal pathogen causing white-nose syndrome of bats.</title>
        <authorList>
            <person name="Palmer J.M."/>
            <person name="Drees K.P."/>
            <person name="Foster J.T."/>
            <person name="Lindner D.L."/>
        </authorList>
    </citation>
    <scope>NUCLEOTIDE SEQUENCE [LARGE SCALE GENOMIC DNA]</scope>
    <source>
        <strain evidence="2">UAMH 10579</strain>
    </source>
</reference>
<dbReference type="STRING" id="342668.A0A1B8GH88"/>
<evidence type="ECO:0000313" key="2">
    <source>
        <dbReference type="Proteomes" id="UP000091956"/>
    </source>
</evidence>
<accession>A0A1B8GH88</accession>
<dbReference type="GO" id="GO:0005737">
    <property type="term" value="C:cytoplasm"/>
    <property type="evidence" value="ECO:0007669"/>
    <property type="project" value="TreeGrafter"/>
</dbReference>
<dbReference type="GeneID" id="28840973"/>
<dbReference type="SUPFAM" id="SSF51735">
    <property type="entry name" value="NAD(P)-binding Rossmann-fold domains"/>
    <property type="match status" value="1"/>
</dbReference>
<dbReference type="AlphaFoldDB" id="A0A1B8GH88"/>
<dbReference type="Gene3D" id="3.40.50.720">
    <property type="entry name" value="NAD(P)-binding Rossmann-like Domain"/>
    <property type="match status" value="1"/>
</dbReference>
<dbReference type="EMBL" id="KV460237">
    <property type="protein sequence ID" value="OBT95193.1"/>
    <property type="molecule type" value="Genomic_DNA"/>
</dbReference>
<evidence type="ECO:0000313" key="1">
    <source>
        <dbReference type="EMBL" id="OBT95193.1"/>
    </source>
</evidence>
<name>A0A1B8GH88_9PEZI</name>
<dbReference type="Proteomes" id="UP000091956">
    <property type="component" value="Unassembled WGS sequence"/>
</dbReference>
<protein>
    <submittedName>
        <fullName evidence="1">Uncharacterized protein</fullName>
    </submittedName>
</protein>
<dbReference type="OrthoDB" id="10262413at2759"/>
<sequence length="357" mass="38930">MGTPTKATASLRLLLTGATGYIGGSVLTTLLESKHESIRDLDISVLVRDEEKGAVLARDGITSIYFTGFDDAGTITAAASEHDIVINTASGFHSGLARALIVGLSQRKKETGKEVYYFHTTGTSNIADKPLSKEYHESRILTDNDDLYSYLKTREAAEPYQQRTTDLVAIDTGLELNVPTHLIMSPTIYGDGTGKFNRRSIQLPILIRTFIKSGQAVVMGDGAGVWDAVHIADLAPLYELLLFKALSGEKIPSGKKGIYFSETEDYSWKQLSQGLADELFKKDLIKTNVVKSISLQEGADLWTGGDKQYAELGFGSNSRSRAKLSRELGWAPKRTKGDFMGSFKGEVEAVAAEFKKA</sequence>
<reference evidence="1 2" key="1">
    <citation type="submission" date="2016-03" db="EMBL/GenBank/DDBJ databases">
        <title>Comparative genomics of Pseudogymnoascus destructans, the fungus causing white-nose syndrome of bats.</title>
        <authorList>
            <person name="Palmer J.M."/>
            <person name="Drees K.P."/>
            <person name="Foster J.T."/>
            <person name="Lindner D.L."/>
        </authorList>
    </citation>
    <scope>NUCLEOTIDE SEQUENCE [LARGE SCALE GENOMIC DNA]</scope>
    <source>
        <strain evidence="1 2">UAMH 10579</strain>
    </source>
</reference>
<dbReference type="GO" id="GO:0004029">
    <property type="term" value="F:aldehyde dehydrogenase (NAD+) activity"/>
    <property type="evidence" value="ECO:0007669"/>
    <property type="project" value="TreeGrafter"/>
</dbReference>
<proteinExistence type="predicted"/>
<dbReference type="PANTHER" id="PTHR48079">
    <property type="entry name" value="PROTEIN YEEZ"/>
    <property type="match status" value="1"/>
</dbReference>